<feature type="transmembrane region" description="Helical" evidence="1">
    <location>
        <begin position="251"/>
        <end position="268"/>
    </location>
</feature>
<feature type="transmembrane region" description="Helical" evidence="1">
    <location>
        <begin position="147"/>
        <end position="165"/>
    </location>
</feature>
<dbReference type="SUPFAM" id="SSF103481">
    <property type="entry name" value="Multidrug resistance efflux transporter EmrE"/>
    <property type="match status" value="1"/>
</dbReference>
<evidence type="ECO:0000256" key="1">
    <source>
        <dbReference type="SAM" id="Phobius"/>
    </source>
</evidence>
<feature type="transmembrane region" description="Helical" evidence="1">
    <location>
        <begin position="6"/>
        <end position="25"/>
    </location>
</feature>
<keyword evidence="1" id="KW-1133">Transmembrane helix</keyword>
<gene>
    <name evidence="2" type="ORF">A2401_00725</name>
</gene>
<feature type="transmembrane region" description="Helical" evidence="1">
    <location>
        <begin position="280"/>
        <end position="299"/>
    </location>
</feature>
<keyword evidence="1" id="KW-0812">Transmembrane</keyword>
<comment type="caution">
    <text evidence="2">The sequence shown here is derived from an EMBL/GenBank/DDBJ whole genome shotgun (WGS) entry which is preliminary data.</text>
</comment>
<feature type="transmembrane region" description="Helical" evidence="1">
    <location>
        <begin position="63"/>
        <end position="84"/>
    </location>
</feature>
<evidence type="ECO:0000313" key="3">
    <source>
        <dbReference type="Proteomes" id="UP000177751"/>
    </source>
</evidence>
<protein>
    <submittedName>
        <fullName evidence="2">Uncharacterized protein</fullName>
    </submittedName>
</protein>
<accession>A0A1G2JCP7</accession>
<name>A0A1G2JCP7_9BACT</name>
<keyword evidence="1" id="KW-0472">Membrane</keyword>
<sequence length="300" mass="34146">MIYWLLIIILAYLFFSISSLADKLILEGPPEPKSYTFYIGALNILAVLLIPFVQFGLPDIASIPWMIMASFASVLGLYFMFVALEKFDVSRVMPTIGAIQPIFIFVLIFLFWGSQPMRATDILAFIILLAGSSIISFEKNIKISGDYLRIILFSAFMFSLDYIFSKMVFLNQPFWQGLIWMRIFSFILVLSFLFRAGFRKEIFKKQNLLNKKTGIIFFGGQASGGAANVLQSFSIFLAPMVFLPVINSLRGIQYIFIFFMTLFLSFFYPKILKEKISTSLIIKKIISIILIVLGLAVLAF</sequence>
<dbReference type="Proteomes" id="UP000177751">
    <property type="component" value="Unassembled WGS sequence"/>
</dbReference>
<reference evidence="2 3" key="1">
    <citation type="journal article" date="2016" name="Nat. Commun.">
        <title>Thousands of microbial genomes shed light on interconnected biogeochemical processes in an aquifer system.</title>
        <authorList>
            <person name="Anantharaman K."/>
            <person name="Brown C.T."/>
            <person name="Hug L.A."/>
            <person name="Sharon I."/>
            <person name="Castelle C.J."/>
            <person name="Probst A.J."/>
            <person name="Thomas B.C."/>
            <person name="Singh A."/>
            <person name="Wilkins M.J."/>
            <person name="Karaoz U."/>
            <person name="Brodie E.L."/>
            <person name="Williams K.H."/>
            <person name="Hubbard S.S."/>
            <person name="Banfield J.F."/>
        </authorList>
    </citation>
    <scope>NUCLEOTIDE SEQUENCE [LARGE SCALE GENOMIC DNA]</scope>
</reference>
<dbReference type="EMBL" id="MHPP01000024">
    <property type="protein sequence ID" value="OGZ84038.1"/>
    <property type="molecule type" value="Genomic_DNA"/>
</dbReference>
<evidence type="ECO:0000313" key="2">
    <source>
        <dbReference type="EMBL" id="OGZ84038.1"/>
    </source>
</evidence>
<feature type="transmembrane region" description="Helical" evidence="1">
    <location>
        <begin position="37"/>
        <end position="57"/>
    </location>
</feature>
<dbReference type="InterPro" id="IPR037185">
    <property type="entry name" value="EmrE-like"/>
</dbReference>
<dbReference type="STRING" id="1802229.A2401_00725"/>
<dbReference type="AlphaFoldDB" id="A0A1G2JCP7"/>
<feature type="transmembrane region" description="Helical" evidence="1">
    <location>
        <begin position="177"/>
        <end position="194"/>
    </location>
</feature>
<feature type="transmembrane region" description="Helical" evidence="1">
    <location>
        <begin position="96"/>
        <end position="113"/>
    </location>
</feature>
<feature type="transmembrane region" description="Helical" evidence="1">
    <location>
        <begin position="215"/>
        <end position="239"/>
    </location>
</feature>
<proteinExistence type="predicted"/>
<organism evidence="2 3">
    <name type="scientific">Candidatus Staskawiczbacteria bacterium RIFOXYC1_FULL_38_18</name>
    <dbReference type="NCBI Taxonomy" id="1802229"/>
    <lineage>
        <taxon>Bacteria</taxon>
        <taxon>Candidatus Staskawicziibacteriota</taxon>
    </lineage>
</organism>